<gene>
    <name evidence="3" type="ORF">EGI31_15430</name>
</gene>
<dbReference type="InterPro" id="IPR022409">
    <property type="entry name" value="PKD/Chitinase_dom"/>
</dbReference>
<dbReference type="Gene3D" id="2.60.40.2700">
    <property type="match status" value="1"/>
</dbReference>
<dbReference type="SUPFAM" id="SSF56988">
    <property type="entry name" value="Anthrax protective antigen"/>
    <property type="match status" value="1"/>
</dbReference>
<feature type="non-terminal residue" evidence="3">
    <location>
        <position position="2484"/>
    </location>
</feature>
<evidence type="ECO:0000313" key="4">
    <source>
        <dbReference type="Proteomes" id="UP001204144"/>
    </source>
</evidence>
<dbReference type="Gene3D" id="3.90.182.10">
    <property type="entry name" value="Toxin - Anthrax Protective Antigen,domain 1"/>
    <property type="match status" value="1"/>
</dbReference>
<feature type="region of interest" description="Disordered" evidence="1">
    <location>
        <begin position="2238"/>
        <end position="2257"/>
    </location>
</feature>
<evidence type="ECO:0000313" key="3">
    <source>
        <dbReference type="EMBL" id="MCP9764335.1"/>
    </source>
</evidence>
<dbReference type="PROSITE" id="PS51820">
    <property type="entry name" value="PA14"/>
    <property type="match status" value="1"/>
</dbReference>
<dbReference type="InterPro" id="IPR008979">
    <property type="entry name" value="Galactose-bd-like_sf"/>
</dbReference>
<evidence type="ECO:0000259" key="2">
    <source>
        <dbReference type="PROSITE" id="PS51820"/>
    </source>
</evidence>
<name>A0AAE3KX86_9BACT</name>
<proteinExistence type="predicted"/>
<protein>
    <recommendedName>
        <fullName evidence="2">PA14 domain-containing protein</fullName>
    </recommendedName>
</protein>
<dbReference type="EMBL" id="RJUF01000173">
    <property type="protein sequence ID" value="MCP9764335.1"/>
    <property type="molecule type" value="Genomic_DNA"/>
</dbReference>
<sequence>MQILLERNFTNLFKNRITFAIILAWGFFVFGHAVAKENLSRVKSYIPAPPINFSGQIAGDQINNGPFDPALITSVSAATTTNGTIEYRWQSSTNGTTWTDIAGTNSQTYNPGPITVTTYYRRLVRSQTAGFEATSNVISKVVTNYTITTPVVITAGNTLNLNQTGSFPNLLLDELPNGSFTNGNSGFSSDVPLGNVEGRYNIGDRPIDIFGSSYENFYDRFGRGELFAVTAPGTVGQRMWFTTISIVAGNTYDLSAWVRSFNSGGTPSTLRWFLDNNPLGTGNLTAPAGTWAELATTFTATTTGSVVISVRNFTAGSTGNNFAMDDMTVYEHTPVTYLWTGPNGFTSNLPNPSIPNAQAINSGTYTLTVTKNGYSVSISKVITVDATPVVCLPPAVAVTRTNVSCFGQNNGTITATGTLGNGGLGNITYQYWDNLSGSAVSNLTNTTTNPDYPNSPDGNFLISRTKAPSNFLDNYGSRMIGYLVPRETGTYYFWISSDDDSQLWIGTTSDPSSRVLRANVSGFTNEEEWNKFPSQRSVAITLTAGQIYYLEILHKEGGGGDNLAVGWSKPGQPTVVPSEILPSSVLRPFTPSSLTIPVYTYSINGGAFQSSGVFSNLAAGNYTVTLQDSYGCTATNTITITQPASFSSTPNSNLTVCQGASINLTATNVSGGSYSWAGPNGFSSSSQNPSISNASTAAAGIYTLSVTVSGCTNTYTTNISVVANPVVTRTFVNPNCGFNDGSITFDITDDPSQTQISLSIDGGTTYPYTVNDNIGTYTIPNLPAGIYNLRARWTSGTQCPIVLPSVTLAHNGQLRGLTMSPNITACAQISVPISGSTTQGVAPYTFLWTGGGSLPNTSTITVNPNSTRTYTLTVTDNAGCTATGNVTVNIVSSPTVNITSVDSLICVNGSSTITSSLNVQGTYSYQWYSSTNGTSWNFLSGATGPTLTQSFLLPGNNNFYRLEVDGAGGSCSPGTSNTFRIRVVPAPTATVVAASNVTCIGTPSRITANVSNGTGSISFQWQQSLDGSTGWYDVGVNSINYTPDFGVAGVFYYRVIATMSGVGCSYAVSPSFTYTVVNPGVVTTTPVSSQVCLNAILPLNTSVTSVSGTHSLQWQEGSSPSVWWNLTGATNAIYNITNDTLGLRYYRAVVNFSSCGLFYPAPVQIQTNDFPVVTATITNQPVCINGNTQLQGVVSNMTGTASYQWERRSSLSDPWSDAPGATSLNFNPPTNSSGTVYYRLRVNSTALNCGPQYSESITLNIVPQTTVTIAPSNPIICLNGVYTLNSSINNGVGPFTYQWQVSTTGSAGTFSNVASGGNSDTYVIPTVTENTRYYKVIVNASGNGCLPAESNVQMITVLPRPTLSVTNTGVHCIGSVFKLTATPSPTTPTPITGYSWSSANGFTSTQQSPLVLVSSAAMGGVYTVTATGANQCTNTATTNMTIDTNCDDICTGQFVIVPTNPGACTTNTGSVSITTSNAIQTSLNGVNWNTGNFSYTNMSVGNSLFFVRDVASGTVCKNVNITLVSTTSTFFTGQTVTPANGCYSATGAIQLNGVNPTDQVSWMATLGTTSVPVSSLSPANTITGLIPGTYYVKVSRNGEYCYSERYVVVPNSGTPCNPSATCDDALSPNLFPNGDFGSGASENGPVYVDTQYGYSTYTCFAPWDGFYSITNNTNCGGPNGGQSFSTTQATGWWRVLTEDHTPGDVNGYMMVVNAGYTPNIVVEKFINNLCPNTQYNFTAWLRNISPESTIKPNVSFIIDGVIRASSGEVLDDWQQVGFSFKTGASTTSALFAIRNLAPGGFGNNFIIDDIKVSKCPLNISLNAQSVACLGGTNETISATIADPYGEYDFYKWEESNDNGVTWTQTTAPAQGTYSGGVMNVSVNLPTPIVSALSGKLYRIRLSTTLGTINDPGCSVTSQITQIIVPPVTVTVTPPVTICNGSSASLTAVGGGGTSPYTYTWTNTTATGGTVSVSPTTTTNYTVTARDVDNCSATATTQVIVTPLPVASATGQTICTGTAFSVAPTSNIPGTQYRWTVAQISGTSSGHTNQTTSVSGPISQTLTNTTAVDAVVRYTVTPYNGICPGASFTFDVTVRPTITIINPGNQTICSGNAFSRTPTSNITGTNYTWTAAITSAPTSGTITGFTNNTVASAAPITQTLTNTGTTNGVVTYTVTPVANGCNGVPFTFAITVQPTIAIINPGPQTICSGTAFSRTPNSNIIGTTYTWTVAVTTAPTGGSITGSSNNSTASSAPISQTLTNSGTTNGVLTYTVTPIANGCNGTPFSFDITVQPTITITNPGPQTICSGSSFSRTPTSNIAGTTYTWTAAITTSPTAGTITGHSDNLVGANAPISQTLTNNGSSNGIVTYTITPVTAGCNGTPFTIAITVLPTITFSTVSIPSICSGGNPAAVTPTVNNTSGGTNTFTWTLQGTLPAGVTMSATTGTGANVDLPVINNTTNANVTLTFNLTGTNSANNCPINATTFT</sequence>
<dbReference type="SUPFAM" id="SSF49785">
    <property type="entry name" value="Galactose-binding domain-like"/>
    <property type="match status" value="1"/>
</dbReference>
<feature type="domain" description="PA14" evidence="2">
    <location>
        <begin position="422"/>
        <end position="585"/>
    </location>
</feature>
<dbReference type="Proteomes" id="UP001204144">
    <property type="component" value="Unassembled WGS sequence"/>
</dbReference>
<dbReference type="Gene3D" id="2.60.40.10">
    <property type="entry name" value="Immunoglobulins"/>
    <property type="match status" value="3"/>
</dbReference>
<dbReference type="Pfam" id="PF07691">
    <property type="entry name" value="PA14"/>
    <property type="match status" value="1"/>
</dbReference>
<dbReference type="InterPro" id="IPR011658">
    <property type="entry name" value="PA14_dom"/>
</dbReference>
<keyword evidence="4" id="KW-1185">Reference proteome</keyword>
<dbReference type="InterPro" id="IPR013783">
    <property type="entry name" value="Ig-like_fold"/>
</dbReference>
<reference evidence="3 4" key="1">
    <citation type="submission" date="2018-11" db="EMBL/GenBank/DDBJ databases">
        <title>Novel bacteria species description.</title>
        <authorList>
            <person name="Han J.-H."/>
        </authorList>
    </citation>
    <scope>NUCLEOTIDE SEQUENCE [LARGE SCALE GENOMIC DNA]</scope>
    <source>
        <strain evidence="3 4">KCTC23259</strain>
    </source>
</reference>
<comment type="caution">
    <text evidence="3">The sequence shown here is derived from an EMBL/GenBank/DDBJ whole genome shotgun (WGS) entry which is preliminary data.</text>
</comment>
<dbReference type="Pfam" id="PF19406">
    <property type="entry name" value="PKD_5"/>
    <property type="match status" value="4"/>
</dbReference>
<dbReference type="SMART" id="SM00758">
    <property type="entry name" value="PA14"/>
    <property type="match status" value="1"/>
</dbReference>
<dbReference type="Gene3D" id="2.60.120.260">
    <property type="entry name" value="Galactose-binding domain-like"/>
    <property type="match status" value="1"/>
</dbReference>
<dbReference type="InterPro" id="IPR037524">
    <property type="entry name" value="PA14/GLEYA"/>
</dbReference>
<organism evidence="3 4">
    <name type="scientific">Lacihabitans soyangensis</name>
    <dbReference type="NCBI Taxonomy" id="869394"/>
    <lineage>
        <taxon>Bacteria</taxon>
        <taxon>Pseudomonadati</taxon>
        <taxon>Bacteroidota</taxon>
        <taxon>Cytophagia</taxon>
        <taxon>Cytophagales</taxon>
        <taxon>Leadbetterellaceae</taxon>
        <taxon>Lacihabitans</taxon>
    </lineage>
</organism>
<dbReference type="RefSeq" id="WP_255038021.1">
    <property type="nucleotide sequence ID" value="NZ_RJUF01000173.1"/>
</dbReference>
<dbReference type="InterPro" id="IPR045828">
    <property type="entry name" value="PKD_Bacteroidetes"/>
</dbReference>
<evidence type="ECO:0000256" key="1">
    <source>
        <dbReference type="SAM" id="MobiDB-lite"/>
    </source>
</evidence>
<dbReference type="SMART" id="SM00089">
    <property type="entry name" value="PKD"/>
    <property type="match status" value="4"/>
</dbReference>
<feature type="compositionally biased region" description="Low complexity" evidence="1">
    <location>
        <begin position="2238"/>
        <end position="2254"/>
    </location>
</feature>
<accession>A0AAE3KX86</accession>